<reference evidence="3" key="1">
    <citation type="submission" date="2023-06" db="EMBL/GenBank/DDBJ databases">
        <title>Genome-scale phylogeny and comparative genomics of the fungal order Sordariales.</title>
        <authorList>
            <consortium name="Lawrence Berkeley National Laboratory"/>
            <person name="Hensen N."/>
            <person name="Bonometti L."/>
            <person name="Westerberg I."/>
            <person name="Brannstrom I.O."/>
            <person name="Guillou S."/>
            <person name="Cros-Aarteil S."/>
            <person name="Calhoun S."/>
            <person name="Haridas S."/>
            <person name="Kuo A."/>
            <person name="Mondo S."/>
            <person name="Pangilinan J."/>
            <person name="Riley R."/>
            <person name="Labutti K."/>
            <person name="Andreopoulos B."/>
            <person name="Lipzen A."/>
            <person name="Chen C."/>
            <person name="Yanf M."/>
            <person name="Daum C."/>
            <person name="Ng V."/>
            <person name="Clum A."/>
            <person name="Steindorff A."/>
            <person name="Ohm R."/>
            <person name="Martin F."/>
            <person name="Silar P."/>
            <person name="Natvig D."/>
            <person name="Lalanne C."/>
            <person name="Gautier V."/>
            <person name="Ament-Velasquez S.L."/>
            <person name="Kruys A."/>
            <person name="Hutchinson M.I."/>
            <person name="Powell A.J."/>
            <person name="Barry K."/>
            <person name="Miller A.N."/>
            <person name="Grigoriev I.V."/>
            <person name="Debuchy R."/>
            <person name="Gladieux P."/>
            <person name="Thoren M.H."/>
            <person name="Johannesson H."/>
        </authorList>
    </citation>
    <scope>NUCLEOTIDE SEQUENCE</scope>
    <source>
        <strain evidence="3">SMH4607-1</strain>
    </source>
</reference>
<organism evidence="3 4">
    <name type="scientific">Lasiosphaeris hirsuta</name>
    <dbReference type="NCBI Taxonomy" id="260670"/>
    <lineage>
        <taxon>Eukaryota</taxon>
        <taxon>Fungi</taxon>
        <taxon>Dikarya</taxon>
        <taxon>Ascomycota</taxon>
        <taxon>Pezizomycotina</taxon>
        <taxon>Sordariomycetes</taxon>
        <taxon>Sordariomycetidae</taxon>
        <taxon>Sordariales</taxon>
        <taxon>Lasiosphaeriaceae</taxon>
        <taxon>Lasiosphaeris</taxon>
    </lineage>
</organism>
<feature type="compositionally biased region" description="Basic and acidic residues" evidence="2">
    <location>
        <begin position="551"/>
        <end position="583"/>
    </location>
</feature>
<feature type="region of interest" description="Disordered" evidence="2">
    <location>
        <begin position="324"/>
        <end position="485"/>
    </location>
</feature>
<comment type="caution">
    <text evidence="3">The sequence shown here is derived from an EMBL/GenBank/DDBJ whole genome shotgun (WGS) entry which is preliminary data.</text>
</comment>
<feature type="coiled-coil region" evidence="1">
    <location>
        <begin position="741"/>
        <end position="768"/>
    </location>
</feature>
<name>A0AA39ZXJ7_9PEZI</name>
<keyword evidence="4" id="KW-1185">Reference proteome</keyword>
<feature type="region of interest" description="Disordered" evidence="2">
    <location>
        <begin position="885"/>
        <end position="907"/>
    </location>
</feature>
<evidence type="ECO:0000313" key="4">
    <source>
        <dbReference type="Proteomes" id="UP001172102"/>
    </source>
</evidence>
<proteinExistence type="predicted"/>
<feature type="compositionally biased region" description="Acidic residues" evidence="2">
    <location>
        <begin position="515"/>
        <end position="529"/>
    </location>
</feature>
<evidence type="ECO:0000313" key="3">
    <source>
        <dbReference type="EMBL" id="KAK0705497.1"/>
    </source>
</evidence>
<protein>
    <submittedName>
        <fullName evidence="3">Uncharacterized protein</fullName>
    </submittedName>
</protein>
<feature type="compositionally biased region" description="Basic residues" evidence="2">
    <location>
        <begin position="535"/>
        <end position="550"/>
    </location>
</feature>
<feature type="region of interest" description="Disordered" evidence="2">
    <location>
        <begin position="499"/>
        <end position="735"/>
    </location>
</feature>
<accession>A0AA39ZXJ7</accession>
<dbReference type="EMBL" id="JAUKUA010000007">
    <property type="protein sequence ID" value="KAK0705497.1"/>
    <property type="molecule type" value="Genomic_DNA"/>
</dbReference>
<feature type="compositionally biased region" description="Pro residues" evidence="2">
    <location>
        <begin position="326"/>
        <end position="341"/>
    </location>
</feature>
<gene>
    <name evidence="3" type="ORF">B0H67DRAFT_558093</name>
</gene>
<evidence type="ECO:0000256" key="1">
    <source>
        <dbReference type="SAM" id="Coils"/>
    </source>
</evidence>
<feature type="compositionally biased region" description="Low complexity" evidence="2">
    <location>
        <begin position="371"/>
        <end position="393"/>
    </location>
</feature>
<feature type="compositionally biased region" description="Acidic residues" evidence="2">
    <location>
        <begin position="669"/>
        <end position="699"/>
    </location>
</feature>
<dbReference type="AlphaFoldDB" id="A0AA39ZXJ7"/>
<evidence type="ECO:0000256" key="2">
    <source>
        <dbReference type="SAM" id="MobiDB-lite"/>
    </source>
</evidence>
<feature type="compositionally biased region" description="Acidic residues" evidence="2">
    <location>
        <begin position="707"/>
        <end position="718"/>
    </location>
</feature>
<feature type="compositionally biased region" description="Basic residues" evidence="2">
    <location>
        <begin position="463"/>
        <end position="475"/>
    </location>
</feature>
<keyword evidence="1" id="KW-0175">Coiled coil</keyword>
<dbReference type="Proteomes" id="UP001172102">
    <property type="component" value="Unassembled WGS sequence"/>
</dbReference>
<sequence>MSSDSDSNASPPRLSRRRMDPAERWKQYDCFNTIQVRLERLTVKQTEWQYREPGVRRWYEEMREHPLHHRLPPWPLYIFGRVDQLAPLADLGPNGIMGLLPIFRASLRAEAGEAGDRDALEATNAVFDHTCGTFGFPSPAPFPSWQALSDYVHTPANLAIVRAFAFWVSMSYVRYDGQPGTVLFLKRLERLFLGWMWSVGDQNEIMEPFFVGVHEDHRFLHCPAVLGALNLGEFARLQKVGGHQACMNWVGRRGVRLERRQVIWNILKEMGCKRLIEVAVRADYRVDNWFPYVLGPYDEALVPGEEESHAPSLSGILPPALSFLLPPSPGPSQPSPAPSRSPPFSHYDSEPPSSPAQSPSCQLVSEQLPYAETAETEANTQQQQQQQQQQADATAHDQEHEPQQGVANQTEECPDDTEPSIIVEGSTANNKTPPPSDSEATFNHEPSGAGKAISQEKKDKEAARKKRQKAARKKGQRESAATSAPEAVAAAAIGFLFAQNQPQSLMPESPKEQSPEPEDVEAVVEDEPQQDVKEKRKAKEQRRKERRRAVKAQEDEMKKKREEEKAERREQQRIREQEKRDTKITQAVEAARQRQMAAESQRQKPRQDVSGSGHAVSQDVDEPGKFNKAVPNVPSVHQASDEGSCAVDNLDEAEPETDHEAGPEAGSEAGEDSENESGEEEADEAEEEADNEEADNEDGADSKNGSDIEDDADQDDADGYGSNEYGSDDEDGADARSLAQVQDGDSDFEELQNKLDRAIAQLSRQSSSVFEEPQSQVETAMVELSRRSSSSHQSATSSHRLHFYRQLVENAYHLLEAEERRQGVEHRTMMLLYRSRGGELDSLIDHGDQVSETSEYQDRLGQFIAHQITEHGIWDPEAGYNHSIRGRGRSSSYPPGLRSKNTAARRR</sequence>